<dbReference type="eggNOG" id="COG0457">
    <property type="taxonomic scope" value="Bacteria"/>
</dbReference>
<dbReference type="SUPFAM" id="SSF48452">
    <property type="entry name" value="TPR-like"/>
    <property type="match status" value="1"/>
</dbReference>
<dbReference type="AlphaFoldDB" id="A0A0A0M6K6"/>
<name>A0A0A0M6K6_9GAMM</name>
<sequence length="403" mass="43835">MTHRVSRSSTLLAAAIGAVLAIGTIAAPAPAAAEPQARGSDRDSRRASQQPKAEERYPNATREAPAGKASRKMGRKLEQMNELYSNDDLAGARAVADEILADPAANDYEKAYSAQFAAQAAYEADEIQAAIDYMGQAVELDALDNNSHFNAMLNLAQMQSAAEQNEAALATYERYFAESGSTEPQDLVMMGQTLYLLERHAEAAQAIQRAIDASAEPNPQWQSLLMQVYVESGDTAGALRMAEQVAAARPDDRRAQLNLAVVYHQADMPEKAIEVLERLRAGGQLETANEYNQLYATYLGMEGQERKAAEVISEGLERGVLTPDRNTYIALAQAYYFSDQPGPAIEAYRKAAPLDEDGETYLNLAKVLYQEDRPAEAAEAAQKALDKGVARPDQARDIINASR</sequence>
<dbReference type="PANTHER" id="PTHR12558:SF13">
    <property type="entry name" value="CELL DIVISION CYCLE PROTEIN 27 HOMOLOG"/>
    <property type="match status" value="1"/>
</dbReference>
<comment type="caution">
    <text evidence="3">The sequence shown here is derived from an EMBL/GenBank/DDBJ whole genome shotgun (WGS) entry which is preliminary data.</text>
</comment>
<feature type="compositionally biased region" description="Low complexity" evidence="1">
    <location>
        <begin position="29"/>
        <end position="38"/>
    </location>
</feature>
<gene>
    <name evidence="3" type="ORF">N791_00825</name>
</gene>
<keyword evidence="4" id="KW-1185">Reference proteome</keyword>
<proteinExistence type="predicted"/>
<dbReference type="InterPro" id="IPR019734">
    <property type="entry name" value="TPR_rpt"/>
</dbReference>
<feature type="region of interest" description="Disordered" evidence="1">
    <location>
        <begin position="379"/>
        <end position="403"/>
    </location>
</feature>
<dbReference type="SMART" id="SM00028">
    <property type="entry name" value="TPR"/>
    <property type="match status" value="4"/>
</dbReference>
<evidence type="ECO:0000313" key="4">
    <source>
        <dbReference type="Proteomes" id="UP000030003"/>
    </source>
</evidence>
<feature type="compositionally biased region" description="Basic and acidic residues" evidence="1">
    <location>
        <begin position="39"/>
        <end position="57"/>
    </location>
</feature>
<feature type="region of interest" description="Disordered" evidence="1">
    <location>
        <begin position="29"/>
        <end position="74"/>
    </location>
</feature>
<evidence type="ECO:0008006" key="5">
    <source>
        <dbReference type="Google" id="ProtNLM"/>
    </source>
</evidence>
<dbReference type="STRING" id="1385515.GCA_000423325_02421"/>
<protein>
    <recommendedName>
        <fullName evidence="5">Tetratricopeptide repeat protein</fullName>
    </recommendedName>
</protein>
<evidence type="ECO:0000256" key="2">
    <source>
        <dbReference type="SAM" id="SignalP"/>
    </source>
</evidence>
<accession>A0A0A0M6K6</accession>
<dbReference type="GO" id="GO:0042802">
    <property type="term" value="F:identical protein binding"/>
    <property type="evidence" value="ECO:0007669"/>
    <property type="project" value="InterPro"/>
</dbReference>
<dbReference type="PANTHER" id="PTHR12558">
    <property type="entry name" value="CELL DIVISION CYCLE 16,23,27"/>
    <property type="match status" value="1"/>
</dbReference>
<keyword evidence="2" id="KW-0732">Signal</keyword>
<evidence type="ECO:0000256" key="1">
    <source>
        <dbReference type="SAM" id="MobiDB-lite"/>
    </source>
</evidence>
<dbReference type="Proteomes" id="UP000030003">
    <property type="component" value="Unassembled WGS sequence"/>
</dbReference>
<organism evidence="3 4">
    <name type="scientific">Lysobacter defluvii IMMIB APB-9 = DSM 18482</name>
    <dbReference type="NCBI Taxonomy" id="1385515"/>
    <lineage>
        <taxon>Bacteria</taxon>
        <taxon>Pseudomonadati</taxon>
        <taxon>Pseudomonadota</taxon>
        <taxon>Gammaproteobacteria</taxon>
        <taxon>Lysobacterales</taxon>
        <taxon>Lysobacteraceae</taxon>
        <taxon>Novilysobacter</taxon>
    </lineage>
</organism>
<dbReference type="InterPro" id="IPR011990">
    <property type="entry name" value="TPR-like_helical_dom_sf"/>
</dbReference>
<feature type="chain" id="PRO_5001966583" description="Tetratricopeptide repeat protein" evidence="2">
    <location>
        <begin position="32"/>
        <end position="403"/>
    </location>
</feature>
<dbReference type="SUPFAM" id="SSF81901">
    <property type="entry name" value="HCP-like"/>
    <property type="match status" value="1"/>
</dbReference>
<dbReference type="Pfam" id="PF07721">
    <property type="entry name" value="TPR_4"/>
    <property type="match status" value="1"/>
</dbReference>
<feature type="signal peptide" evidence="2">
    <location>
        <begin position="1"/>
        <end position="31"/>
    </location>
</feature>
<dbReference type="EMBL" id="AVBH01000062">
    <property type="protein sequence ID" value="KGO98633.1"/>
    <property type="molecule type" value="Genomic_DNA"/>
</dbReference>
<evidence type="ECO:0000313" key="3">
    <source>
        <dbReference type="EMBL" id="KGO98633.1"/>
    </source>
</evidence>
<dbReference type="OrthoDB" id="5964849at2"/>
<reference evidence="3 4" key="1">
    <citation type="submission" date="2013-08" db="EMBL/GenBank/DDBJ databases">
        <title>Genomic analysis of Lysobacter defluvii.</title>
        <authorList>
            <person name="Wang Q."/>
            <person name="Wang G."/>
        </authorList>
    </citation>
    <scope>NUCLEOTIDE SEQUENCE [LARGE SCALE GENOMIC DNA]</scope>
    <source>
        <strain evidence="3 4">IMMIB APB-9</strain>
    </source>
</reference>
<dbReference type="Gene3D" id="1.25.40.10">
    <property type="entry name" value="Tetratricopeptide repeat domain"/>
    <property type="match status" value="2"/>
</dbReference>
<dbReference type="Pfam" id="PF14559">
    <property type="entry name" value="TPR_19"/>
    <property type="match status" value="1"/>
</dbReference>
<dbReference type="InterPro" id="IPR011717">
    <property type="entry name" value="TPR-4"/>
</dbReference>
<feature type="compositionally biased region" description="Basic and acidic residues" evidence="1">
    <location>
        <begin position="384"/>
        <end position="396"/>
    </location>
</feature>
<dbReference type="Pfam" id="PF13181">
    <property type="entry name" value="TPR_8"/>
    <property type="match status" value="1"/>
</dbReference>